<feature type="compositionally biased region" description="Basic and acidic residues" evidence="1">
    <location>
        <begin position="28"/>
        <end position="39"/>
    </location>
</feature>
<gene>
    <name evidence="2" type="ORF">S03H2_24221</name>
</gene>
<proteinExistence type="predicted"/>
<reference evidence="2" key="1">
    <citation type="journal article" date="2014" name="Front. Microbiol.">
        <title>High frequency of phylogenetically diverse reductive dehalogenase-homologous genes in deep subseafloor sedimentary metagenomes.</title>
        <authorList>
            <person name="Kawai M."/>
            <person name="Futagami T."/>
            <person name="Toyoda A."/>
            <person name="Takaki Y."/>
            <person name="Nishi S."/>
            <person name="Hori S."/>
            <person name="Arai W."/>
            <person name="Tsubouchi T."/>
            <person name="Morono Y."/>
            <person name="Uchiyama I."/>
            <person name="Ito T."/>
            <person name="Fujiyama A."/>
            <person name="Inagaki F."/>
            <person name="Takami H."/>
        </authorList>
    </citation>
    <scope>NUCLEOTIDE SEQUENCE</scope>
    <source>
        <strain evidence="2">Expedition CK06-06</strain>
    </source>
</reference>
<accession>X1ESL3</accession>
<dbReference type="EMBL" id="BARU01013397">
    <property type="protein sequence ID" value="GAH36381.1"/>
    <property type="molecule type" value="Genomic_DNA"/>
</dbReference>
<sequence>MGKEEAGKRDGTGPAEGSYQAENVGEGQRAEAGEECPEK</sequence>
<comment type="caution">
    <text evidence="2">The sequence shown here is derived from an EMBL/GenBank/DDBJ whole genome shotgun (WGS) entry which is preliminary data.</text>
</comment>
<name>X1ESL3_9ZZZZ</name>
<feature type="region of interest" description="Disordered" evidence="1">
    <location>
        <begin position="1"/>
        <end position="39"/>
    </location>
</feature>
<dbReference type="AlphaFoldDB" id="X1ESL3"/>
<evidence type="ECO:0000256" key="1">
    <source>
        <dbReference type="SAM" id="MobiDB-lite"/>
    </source>
</evidence>
<organism evidence="2">
    <name type="scientific">marine sediment metagenome</name>
    <dbReference type="NCBI Taxonomy" id="412755"/>
    <lineage>
        <taxon>unclassified sequences</taxon>
        <taxon>metagenomes</taxon>
        <taxon>ecological metagenomes</taxon>
    </lineage>
</organism>
<protein>
    <submittedName>
        <fullName evidence="2">Uncharacterized protein</fullName>
    </submittedName>
</protein>
<evidence type="ECO:0000313" key="2">
    <source>
        <dbReference type="EMBL" id="GAH36381.1"/>
    </source>
</evidence>
<feature type="compositionally biased region" description="Basic and acidic residues" evidence="1">
    <location>
        <begin position="1"/>
        <end position="11"/>
    </location>
</feature>